<evidence type="ECO:0000256" key="5">
    <source>
        <dbReference type="ARBA" id="ARBA00023136"/>
    </source>
</evidence>
<feature type="transmembrane region" description="Helical" evidence="8">
    <location>
        <begin position="140"/>
        <end position="163"/>
    </location>
</feature>
<dbReference type="GO" id="GO:0019646">
    <property type="term" value="P:aerobic electron transport chain"/>
    <property type="evidence" value="ECO:0007669"/>
    <property type="project" value="InterPro"/>
</dbReference>
<evidence type="ECO:0000256" key="2">
    <source>
        <dbReference type="ARBA" id="ARBA00010581"/>
    </source>
</evidence>
<proteinExistence type="inferred from homology"/>
<evidence type="ECO:0000256" key="6">
    <source>
        <dbReference type="RuleBase" id="RU003376"/>
    </source>
</evidence>
<keyword evidence="3 6" id="KW-0812">Transmembrane</keyword>
<feature type="transmembrane region" description="Helical" evidence="8">
    <location>
        <begin position="70"/>
        <end position="88"/>
    </location>
</feature>
<dbReference type="InterPro" id="IPR035973">
    <property type="entry name" value="Cyt_c_oxidase_su3-like_sf"/>
</dbReference>
<feature type="compositionally biased region" description="Pro residues" evidence="7">
    <location>
        <begin position="8"/>
        <end position="19"/>
    </location>
</feature>
<keyword evidence="5 8" id="KW-0472">Membrane</keyword>
<dbReference type="InterPro" id="IPR013833">
    <property type="entry name" value="Cyt_c_oxidase_su3_a-hlx"/>
</dbReference>
<dbReference type="PROSITE" id="PS50253">
    <property type="entry name" value="COX3"/>
    <property type="match status" value="1"/>
</dbReference>
<dbReference type="PANTHER" id="PTHR11403">
    <property type="entry name" value="CYTOCHROME C OXIDASE SUBUNIT III"/>
    <property type="match status" value="1"/>
</dbReference>
<evidence type="ECO:0000256" key="3">
    <source>
        <dbReference type="ARBA" id="ARBA00022692"/>
    </source>
</evidence>
<dbReference type="GO" id="GO:0004129">
    <property type="term" value="F:cytochrome-c oxidase activity"/>
    <property type="evidence" value="ECO:0007669"/>
    <property type="project" value="InterPro"/>
</dbReference>
<dbReference type="InterPro" id="IPR000298">
    <property type="entry name" value="Cyt_c_oxidase-like_su3"/>
</dbReference>
<feature type="transmembrane region" description="Helical" evidence="8">
    <location>
        <begin position="33"/>
        <end position="58"/>
    </location>
</feature>
<evidence type="ECO:0000256" key="4">
    <source>
        <dbReference type="ARBA" id="ARBA00022989"/>
    </source>
</evidence>
<comment type="subcellular location">
    <subcellularLocation>
        <location evidence="6">Cell membrane</location>
        <topology evidence="6">Multi-pass membrane protein</topology>
    </subcellularLocation>
    <subcellularLocation>
        <location evidence="1">Membrane</location>
        <topology evidence="1">Multi-pass membrane protein</topology>
    </subcellularLocation>
</comment>
<dbReference type="AlphaFoldDB" id="A0A537LFF3"/>
<evidence type="ECO:0000313" key="10">
    <source>
        <dbReference type="EMBL" id="TMJ06725.1"/>
    </source>
</evidence>
<feature type="domain" description="Heme-copper oxidase subunit III family profile" evidence="9">
    <location>
        <begin position="33"/>
        <end position="202"/>
    </location>
</feature>
<name>A0A537LFF3_9BACT</name>
<evidence type="ECO:0000256" key="1">
    <source>
        <dbReference type="ARBA" id="ARBA00004141"/>
    </source>
</evidence>
<sequence length="202" mass="21796">MTTVASPPNVPPSVAPPRPVATRGPEPKPAETGVWVAIATISMSFAALTSAMVVRASAAPDWQHFRLPPILYLNTLVLLASSFTLAAARRRITAVSVRDGLPGLYVTLGLGLLFVTGQILAWRQLAAQGLFLATSPSSAFFYVFTALHGLHVLGGLAGLLYVLRRIRRVVPAPMTALGAATLYWHFMDVLWLYLLLILIIRV</sequence>
<evidence type="ECO:0000313" key="11">
    <source>
        <dbReference type="Proteomes" id="UP000319353"/>
    </source>
</evidence>
<dbReference type="InterPro" id="IPR024791">
    <property type="entry name" value="Cyt_c/ubiquinol_Oxase_su3"/>
</dbReference>
<comment type="similarity">
    <text evidence="2 6">Belongs to the cytochrome c oxidase subunit 3 family.</text>
</comment>
<dbReference type="PANTHER" id="PTHR11403:SF10">
    <property type="entry name" value="CYTOCHROME C OXIDASE"/>
    <property type="match status" value="1"/>
</dbReference>
<dbReference type="Gene3D" id="1.20.120.80">
    <property type="entry name" value="Cytochrome c oxidase, subunit III, four-helix bundle"/>
    <property type="match status" value="1"/>
</dbReference>
<evidence type="ECO:0000256" key="7">
    <source>
        <dbReference type="SAM" id="MobiDB-lite"/>
    </source>
</evidence>
<comment type="caution">
    <text evidence="10">The sequence shown here is derived from an EMBL/GenBank/DDBJ whole genome shotgun (WGS) entry which is preliminary data.</text>
</comment>
<dbReference type="CDD" id="cd00386">
    <property type="entry name" value="Heme_Cu_Oxidase_III_like"/>
    <property type="match status" value="1"/>
</dbReference>
<dbReference type="GO" id="GO:0005886">
    <property type="term" value="C:plasma membrane"/>
    <property type="evidence" value="ECO:0007669"/>
    <property type="project" value="UniProtKB-SubCell"/>
</dbReference>
<evidence type="ECO:0000256" key="8">
    <source>
        <dbReference type="SAM" id="Phobius"/>
    </source>
</evidence>
<feature type="region of interest" description="Disordered" evidence="7">
    <location>
        <begin position="1"/>
        <end position="29"/>
    </location>
</feature>
<accession>A0A537LFF3</accession>
<dbReference type="Proteomes" id="UP000319353">
    <property type="component" value="Unassembled WGS sequence"/>
</dbReference>
<dbReference type="SUPFAM" id="SSF81452">
    <property type="entry name" value="Cytochrome c oxidase subunit III-like"/>
    <property type="match status" value="1"/>
</dbReference>
<protein>
    <submittedName>
        <fullName evidence="10">Heme-copper oxidase subunit III</fullName>
    </submittedName>
</protein>
<dbReference type="Pfam" id="PF00510">
    <property type="entry name" value="COX3"/>
    <property type="match status" value="1"/>
</dbReference>
<reference evidence="10 11" key="1">
    <citation type="journal article" date="2019" name="Nat. Microbiol.">
        <title>Mediterranean grassland soil C-N compound turnover is dependent on rainfall and depth, and is mediated by genomically divergent microorganisms.</title>
        <authorList>
            <person name="Diamond S."/>
            <person name="Andeer P.F."/>
            <person name="Li Z."/>
            <person name="Crits-Christoph A."/>
            <person name="Burstein D."/>
            <person name="Anantharaman K."/>
            <person name="Lane K.R."/>
            <person name="Thomas B.C."/>
            <person name="Pan C."/>
            <person name="Northen T.R."/>
            <person name="Banfield J.F."/>
        </authorList>
    </citation>
    <scope>NUCLEOTIDE SEQUENCE [LARGE SCALE GENOMIC DNA]</scope>
    <source>
        <strain evidence="10">NP_4</strain>
    </source>
</reference>
<feature type="transmembrane region" description="Helical" evidence="8">
    <location>
        <begin position="175"/>
        <end position="200"/>
    </location>
</feature>
<keyword evidence="4 8" id="KW-1133">Transmembrane helix</keyword>
<dbReference type="EMBL" id="VBAL01000009">
    <property type="protein sequence ID" value="TMJ06725.1"/>
    <property type="molecule type" value="Genomic_DNA"/>
</dbReference>
<evidence type="ECO:0000259" key="9">
    <source>
        <dbReference type="PROSITE" id="PS50253"/>
    </source>
</evidence>
<organism evidence="10 11">
    <name type="scientific">Candidatus Segetimicrobium genomatis</name>
    <dbReference type="NCBI Taxonomy" id="2569760"/>
    <lineage>
        <taxon>Bacteria</taxon>
        <taxon>Bacillati</taxon>
        <taxon>Candidatus Sysuimicrobiota</taxon>
        <taxon>Candidatus Sysuimicrobiia</taxon>
        <taxon>Candidatus Sysuimicrobiales</taxon>
        <taxon>Candidatus Segetimicrobiaceae</taxon>
        <taxon>Candidatus Segetimicrobium</taxon>
    </lineage>
</organism>
<gene>
    <name evidence="10" type="ORF">E6H01_00550</name>
</gene>
<feature type="transmembrane region" description="Helical" evidence="8">
    <location>
        <begin position="100"/>
        <end position="120"/>
    </location>
</feature>